<reference evidence="1" key="1">
    <citation type="submission" date="2019-10" db="EMBL/GenBank/DDBJ databases">
        <authorList>
            <person name="Zhang R."/>
            <person name="Pan Y."/>
            <person name="Wang J."/>
            <person name="Ma R."/>
            <person name="Yu S."/>
        </authorList>
    </citation>
    <scope>NUCLEOTIDE SEQUENCE</scope>
    <source>
        <strain evidence="1">LA-IB0</strain>
        <tissue evidence="1">Leaf</tissue>
    </source>
</reference>
<organism evidence="1 2">
    <name type="scientific">Buddleja alternifolia</name>
    <dbReference type="NCBI Taxonomy" id="168488"/>
    <lineage>
        <taxon>Eukaryota</taxon>
        <taxon>Viridiplantae</taxon>
        <taxon>Streptophyta</taxon>
        <taxon>Embryophyta</taxon>
        <taxon>Tracheophyta</taxon>
        <taxon>Spermatophyta</taxon>
        <taxon>Magnoliopsida</taxon>
        <taxon>eudicotyledons</taxon>
        <taxon>Gunneridae</taxon>
        <taxon>Pentapetalae</taxon>
        <taxon>asterids</taxon>
        <taxon>lamiids</taxon>
        <taxon>Lamiales</taxon>
        <taxon>Scrophulariaceae</taxon>
        <taxon>Buddlejeae</taxon>
        <taxon>Buddleja</taxon>
    </lineage>
</organism>
<dbReference type="EMBL" id="WHWC01000001">
    <property type="protein sequence ID" value="KAG8390617.1"/>
    <property type="molecule type" value="Genomic_DNA"/>
</dbReference>
<name>A0AAV6YEG7_9LAMI</name>
<evidence type="ECO:0000313" key="1">
    <source>
        <dbReference type="EMBL" id="KAG8390617.1"/>
    </source>
</evidence>
<accession>A0AAV6YEG7</accession>
<comment type="caution">
    <text evidence="1">The sequence shown here is derived from an EMBL/GenBank/DDBJ whole genome shotgun (WGS) entry which is preliminary data.</text>
</comment>
<evidence type="ECO:0000313" key="2">
    <source>
        <dbReference type="Proteomes" id="UP000826271"/>
    </source>
</evidence>
<protein>
    <submittedName>
        <fullName evidence="1">Uncharacterized protein</fullName>
    </submittedName>
</protein>
<dbReference type="Proteomes" id="UP000826271">
    <property type="component" value="Unassembled WGS sequence"/>
</dbReference>
<keyword evidence="2" id="KW-1185">Reference proteome</keyword>
<gene>
    <name evidence="1" type="ORF">BUALT_Bualt01G0102100</name>
</gene>
<sequence length="122" mass="13005">MTEAQQMPTGKVSSVVARHDLVLQAAVATEMGIVESAHDSGEEVLDVAMCRGEELAKRRWSGKAYAGIRKALYLEGFAPSLPARLLPAVAVSSSVLLIEFAMSELPLDGNTAPDFEAKAVFD</sequence>
<proteinExistence type="predicted"/>
<dbReference type="AlphaFoldDB" id="A0AAV6YEG7"/>